<evidence type="ECO:0000256" key="2">
    <source>
        <dbReference type="ARBA" id="ARBA00022525"/>
    </source>
</evidence>
<keyword evidence="2" id="KW-0964">Secreted</keyword>
<dbReference type="NCBIfam" id="TIGR04226">
    <property type="entry name" value="RrgB_K2N_iso_D2"/>
    <property type="match status" value="1"/>
</dbReference>
<name>A0A2U1E4L8_9FIRM</name>
<sequence length="735" mass="81645">MNKKFKFLTVLLALVMTLGAFAPFSARAEEERTETVTLHKVLMDKSDLNVKVWTGDYNGQKDVRVVISKTTVNGNDVYKELTKNNLDSNVLKDLYTKGSELFPGEIGIDGTIYDGNEIKNMQAYFGDSQKPAKGVYFVVKNADGSKFIKEDGTETDDESQALKGFTDETGKVVFNTVNLVGNYQIVEDRTKSKYDKEDAELLSGSKAVPVVITLPLVNEEGVVKHAHVYPKNTKDKPEIDKNFKKDHFKDTDAYEDTNKNIKDGAKYENSGKDKATAKVNVGDVVPFEVKTKIPKDAKYKNLVWTDEMTKGLTYNKGSLTVDGAGLTKDDYILIETDKGFTLNIKETGLTKIENAVKTADIEITLNYTATVNKSAEPDVVDKNNVKLDYSNKPGKHSEPKEGNPVNKQITVNKTWSVDGKESNAPSGVRVVYTLQVQDGDKWKDVESVEKTGTNFSHTFTGLDDNKTYRVVETVSGYDPEYKSFEGGVVTINNNTDSDNPKPLEPTDPKVITGGKKFVKTNQDKSERLAGAEFYVKNAEGKYLVHSSIVEVEKEKKELDDAKDARDKAYEEYNKMTKADQEGEAGKKKKEEMKTLQEKYEELLNNYSDSYTWGSKDDKHVVILTSNKDGQFEITGLKYGTYYLEEKTAPEGYAKLNAPVEFTVANGSYANGIKDPIDYVKESGKNDAQCIANKKVSIPQTGGIGTVIFTVVGVMLMVGAAFALKRRKEDELEGLA</sequence>
<feature type="coiled-coil region" evidence="5">
    <location>
        <begin position="551"/>
        <end position="609"/>
    </location>
</feature>
<feature type="domain" description="SpaA-like prealbumin fold" evidence="12">
    <location>
        <begin position="615"/>
        <end position="666"/>
    </location>
</feature>
<dbReference type="RefSeq" id="WP_116479900.1">
    <property type="nucleotide sequence ID" value="NZ_JBKYKF010000014.1"/>
</dbReference>
<keyword evidence="14" id="KW-1185">Reference proteome</keyword>
<evidence type="ECO:0000259" key="10">
    <source>
        <dbReference type="Pfam" id="PF16569"/>
    </source>
</evidence>
<dbReference type="Proteomes" id="UP000245793">
    <property type="component" value="Unassembled WGS sequence"/>
</dbReference>
<keyword evidence="6" id="KW-0472">Membrane</keyword>
<keyword evidence="6" id="KW-1133">Transmembrane helix</keyword>
<evidence type="ECO:0000256" key="1">
    <source>
        <dbReference type="ARBA" id="ARBA00022512"/>
    </source>
</evidence>
<keyword evidence="1" id="KW-0134">Cell wall</keyword>
<keyword evidence="4" id="KW-0572">Peptidoglycan-anchor</keyword>
<dbReference type="Gene3D" id="2.60.40.1140">
    <property type="entry name" value="Collagen-binding surface protein Cna, B-type domain"/>
    <property type="match status" value="1"/>
</dbReference>
<dbReference type="InterPro" id="IPR032364">
    <property type="entry name" value="GramPos_pilinD1_N"/>
</dbReference>
<evidence type="ECO:0000259" key="11">
    <source>
        <dbReference type="Pfam" id="PF16570"/>
    </source>
</evidence>
<evidence type="ECO:0000313" key="14">
    <source>
        <dbReference type="Proteomes" id="UP000245793"/>
    </source>
</evidence>
<comment type="caution">
    <text evidence="13">The sequence shown here is derived from an EMBL/GenBank/DDBJ whole genome shotgun (WGS) entry which is preliminary data.</text>
</comment>
<dbReference type="InterPro" id="IPR026466">
    <property type="entry name" value="Fim_isopep_form_D2_dom"/>
</dbReference>
<dbReference type="Pfam" id="PF16569">
    <property type="entry name" value="GramPos_pilinBB"/>
    <property type="match status" value="1"/>
</dbReference>
<dbReference type="Pfam" id="PF16570">
    <property type="entry name" value="GramPos_pilinD3"/>
    <property type="match status" value="1"/>
</dbReference>
<dbReference type="Pfam" id="PF00746">
    <property type="entry name" value="Gram_pos_anchor"/>
    <property type="match status" value="1"/>
</dbReference>
<reference evidence="13 14" key="1">
    <citation type="submission" date="2018-04" db="EMBL/GenBank/DDBJ databases">
        <title>Genomic Encyclopedia of Type Strains, Phase IV (KMG-IV): sequencing the most valuable type-strain genomes for metagenomic binning, comparative biology and taxonomic classification.</title>
        <authorList>
            <person name="Goeker M."/>
        </authorList>
    </citation>
    <scope>NUCLEOTIDE SEQUENCE [LARGE SCALE GENOMIC DNA]</scope>
    <source>
        <strain evidence="13 14">DSM 20705</strain>
    </source>
</reference>
<evidence type="ECO:0000259" key="9">
    <source>
        <dbReference type="Pfam" id="PF16555"/>
    </source>
</evidence>
<dbReference type="SUPFAM" id="SSF49478">
    <property type="entry name" value="Cna protein B-type domain"/>
    <property type="match status" value="1"/>
</dbReference>
<organism evidence="13 14">
    <name type="scientific">Ezakiella coagulans</name>
    <dbReference type="NCBI Taxonomy" id="46507"/>
    <lineage>
        <taxon>Bacteria</taxon>
        <taxon>Bacillati</taxon>
        <taxon>Bacillota</taxon>
        <taxon>Tissierellia</taxon>
        <taxon>Ezakiella</taxon>
    </lineage>
</organism>
<evidence type="ECO:0000259" key="8">
    <source>
        <dbReference type="Pfam" id="PF00746"/>
    </source>
</evidence>
<feature type="chain" id="PRO_5015514900" evidence="7">
    <location>
        <begin position="29"/>
        <end position="735"/>
    </location>
</feature>
<dbReference type="InterPro" id="IPR032334">
    <property type="entry name" value="GramPos_pilinBB"/>
</dbReference>
<feature type="signal peptide" evidence="7">
    <location>
        <begin position="1"/>
        <end position="28"/>
    </location>
</feature>
<dbReference type="Gene3D" id="2.60.40.10">
    <property type="entry name" value="Immunoglobulins"/>
    <property type="match status" value="2"/>
</dbReference>
<dbReference type="Gene3D" id="1.20.58.90">
    <property type="match status" value="1"/>
</dbReference>
<feature type="domain" description="Gram-positive pilin backbone subunit 3 Cna-B-like" evidence="11">
    <location>
        <begin position="449"/>
        <end position="535"/>
    </location>
</feature>
<accession>A0A2U1E4L8</accession>
<evidence type="ECO:0000256" key="7">
    <source>
        <dbReference type="SAM" id="SignalP"/>
    </source>
</evidence>
<evidence type="ECO:0000313" key="13">
    <source>
        <dbReference type="EMBL" id="PVY94894.1"/>
    </source>
</evidence>
<protein>
    <submittedName>
        <fullName evidence="13">LPXTG-motif cell wall-anchored protein/fimbrial isopeptide formation D2 family protein</fullName>
    </submittedName>
</protein>
<dbReference type="Gene3D" id="2.60.40.740">
    <property type="match status" value="1"/>
</dbReference>
<keyword evidence="3 7" id="KW-0732">Signal</keyword>
<dbReference type="EMBL" id="QEKV01000003">
    <property type="protein sequence ID" value="PVY94894.1"/>
    <property type="molecule type" value="Genomic_DNA"/>
</dbReference>
<dbReference type="Pfam" id="PF16555">
    <property type="entry name" value="GramPos_pilinD1"/>
    <property type="match status" value="1"/>
</dbReference>
<evidence type="ECO:0000256" key="5">
    <source>
        <dbReference type="SAM" id="Coils"/>
    </source>
</evidence>
<dbReference type="InterPro" id="IPR013783">
    <property type="entry name" value="Ig-like_fold"/>
</dbReference>
<dbReference type="NCBIfam" id="TIGR01167">
    <property type="entry name" value="LPXTG_anchor"/>
    <property type="match status" value="1"/>
</dbReference>
<dbReference type="AlphaFoldDB" id="A0A2U1E4L8"/>
<dbReference type="InterPro" id="IPR032332">
    <property type="entry name" value="GramPos_pilinD3"/>
</dbReference>
<feature type="domain" description="Gram-positive cocci surface proteins LPxTG" evidence="8">
    <location>
        <begin position="691"/>
        <end position="729"/>
    </location>
</feature>
<dbReference type="Pfam" id="PF17802">
    <property type="entry name" value="SpaA"/>
    <property type="match status" value="1"/>
</dbReference>
<feature type="domain" description="Gram-positive pilin backbone subunit 2 Cna-B-like" evidence="10">
    <location>
        <begin position="281"/>
        <end position="393"/>
    </location>
</feature>
<feature type="domain" description="Gram-positive pilin subunit D1 N-terminal" evidence="9">
    <location>
        <begin position="112"/>
        <end position="233"/>
    </location>
</feature>
<feature type="transmembrane region" description="Helical" evidence="6">
    <location>
        <begin position="702"/>
        <end position="723"/>
    </location>
</feature>
<dbReference type="InterPro" id="IPR019931">
    <property type="entry name" value="LPXTG_anchor"/>
</dbReference>
<proteinExistence type="predicted"/>
<evidence type="ECO:0000256" key="6">
    <source>
        <dbReference type="SAM" id="Phobius"/>
    </source>
</evidence>
<keyword evidence="6" id="KW-0812">Transmembrane</keyword>
<gene>
    <name evidence="13" type="ORF">C7381_103133</name>
</gene>
<evidence type="ECO:0000259" key="12">
    <source>
        <dbReference type="Pfam" id="PF17802"/>
    </source>
</evidence>
<dbReference type="InterPro" id="IPR041033">
    <property type="entry name" value="SpaA_PFL_dom_1"/>
</dbReference>
<keyword evidence="5" id="KW-0175">Coiled coil</keyword>
<evidence type="ECO:0000256" key="3">
    <source>
        <dbReference type="ARBA" id="ARBA00022729"/>
    </source>
</evidence>
<evidence type="ECO:0000256" key="4">
    <source>
        <dbReference type="ARBA" id="ARBA00023088"/>
    </source>
</evidence>